<name>A0A094ZZA2_SCHHA</name>
<reference evidence="1" key="1">
    <citation type="journal article" date="2012" name="Nat. Genet.">
        <title>Whole-genome sequence of Schistosoma haematobium.</title>
        <authorList>
            <person name="Young N.D."/>
            <person name="Jex A.R."/>
            <person name="Li B."/>
            <person name="Liu S."/>
            <person name="Yang L."/>
            <person name="Xiong Z."/>
            <person name="Li Y."/>
            <person name="Cantacessi C."/>
            <person name="Hall R.S."/>
            <person name="Xu X."/>
            <person name="Chen F."/>
            <person name="Wu X."/>
            <person name="Zerlotini A."/>
            <person name="Oliveira G."/>
            <person name="Hofmann A."/>
            <person name="Zhang G."/>
            <person name="Fang X."/>
            <person name="Kang Y."/>
            <person name="Campbell B.E."/>
            <person name="Loukas A."/>
            <person name="Ranganathan S."/>
            <person name="Rollinson D."/>
            <person name="Rinaldi G."/>
            <person name="Brindley P.J."/>
            <person name="Yang H."/>
            <person name="Wang J."/>
            <person name="Wang J."/>
            <person name="Gasser R.B."/>
        </authorList>
    </citation>
    <scope>NUCLEOTIDE SEQUENCE [LARGE SCALE GENOMIC DNA]</scope>
</reference>
<dbReference type="AlphaFoldDB" id="A0A094ZZA2"/>
<sequence>MIAAKQQREYHHNSTTNELQCLTVDASPVPIKQQPQLTLLNNSSVKLSTSSSPRLSSPSILNATNQCLTTTNTTPGAAKLNLIMKERDQLQIELTNTNRKLARFLDHFKARLIYHINGITRLVDATKSNDKLIVSEGLYGLEKYIKHLIADMNATYKIRENQLVNICRSLNGQLHATREAMRKVMICYTKQVPPGLALKNRTDEERTVLLANYVLNDSLLFKVTRIEI</sequence>
<accession>A0A094ZZA2</accession>
<organism evidence="1">
    <name type="scientific">Schistosoma haematobium</name>
    <name type="common">Blood fluke</name>
    <dbReference type="NCBI Taxonomy" id="6185"/>
    <lineage>
        <taxon>Eukaryota</taxon>
        <taxon>Metazoa</taxon>
        <taxon>Spiralia</taxon>
        <taxon>Lophotrochozoa</taxon>
        <taxon>Platyhelminthes</taxon>
        <taxon>Trematoda</taxon>
        <taxon>Digenea</taxon>
        <taxon>Strigeidida</taxon>
        <taxon>Schistosomatoidea</taxon>
        <taxon>Schistosomatidae</taxon>
        <taxon>Schistosoma</taxon>
    </lineage>
</organism>
<proteinExistence type="predicted"/>
<gene>
    <name evidence="1" type="ORF">MS3_08764</name>
</gene>
<evidence type="ECO:0000313" key="1">
    <source>
        <dbReference type="EMBL" id="KGB40295.1"/>
    </source>
</evidence>
<protein>
    <submittedName>
        <fullName evidence="1">Uncharacterized protein</fullName>
    </submittedName>
</protein>
<dbReference type="EMBL" id="KL251423">
    <property type="protein sequence ID" value="KGB40295.1"/>
    <property type="molecule type" value="Genomic_DNA"/>
</dbReference>